<dbReference type="InterPro" id="IPR004146">
    <property type="entry name" value="DC1"/>
</dbReference>
<keyword evidence="2" id="KW-0677">Repeat</keyword>
<evidence type="ECO:0000256" key="5">
    <source>
        <dbReference type="SAM" id="MobiDB-lite"/>
    </source>
</evidence>
<keyword evidence="1" id="KW-0479">Metal-binding</keyword>
<dbReference type="InterPro" id="IPR002219">
    <property type="entry name" value="PKC_DAG/PE"/>
</dbReference>
<dbReference type="SMART" id="SM00249">
    <property type="entry name" value="PHD"/>
    <property type="match status" value="4"/>
</dbReference>
<dbReference type="InterPro" id="IPR001965">
    <property type="entry name" value="Znf_PHD"/>
</dbReference>
<evidence type="ECO:0000256" key="1">
    <source>
        <dbReference type="ARBA" id="ARBA00022723"/>
    </source>
</evidence>
<name>A0A9Q0FDT6_9ROSI</name>
<dbReference type="GO" id="GO:0008270">
    <property type="term" value="F:zinc ion binding"/>
    <property type="evidence" value="ECO:0007669"/>
    <property type="project" value="UniProtKB-KW"/>
</dbReference>
<evidence type="ECO:0000259" key="6">
    <source>
        <dbReference type="PROSITE" id="PS50081"/>
    </source>
</evidence>
<organism evidence="7 8">
    <name type="scientific">Turnera subulata</name>
    <dbReference type="NCBI Taxonomy" id="218843"/>
    <lineage>
        <taxon>Eukaryota</taxon>
        <taxon>Viridiplantae</taxon>
        <taxon>Streptophyta</taxon>
        <taxon>Embryophyta</taxon>
        <taxon>Tracheophyta</taxon>
        <taxon>Spermatophyta</taxon>
        <taxon>Magnoliopsida</taxon>
        <taxon>eudicotyledons</taxon>
        <taxon>Gunneridae</taxon>
        <taxon>Pentapetalae</taxon>
        <taxon>rosids</taxon>
        <taxon>fabids</taxon>
        <taxon>Malpighiales</taxon>
        <taxon>Passifloraceae</taxon>
        <taxon>Turnera</taxon>
    </lineage>
</organism>
<dbReference type="SUPFAM" id="SSF57889">
    <property type="entry name" value="Cysteine-rich domain"/>
    <property type="match status" value="4"/>
</dbReference>
<dbReference type="AlphaFoldDB" id="A0A9Q0FDT6"/>
<dbReference type="InterPro" id="IPR046349">
    <property type="entry name" value="C1-like_sf"/>
</dbReference>
<dbReference type="SMART" id="SM00109">
    <property type="entry name" value="C1"/>
    <property type="match status" value="5"/>
</dbReference>
<reference evidence="7" key="1">
    <citation type="submission" date="2022-02" db="EMBL/GenBank/DDBJ databases">
        <authorList>
            <person name="Henning P.M."/>
            <person name="McCubbin A.G."/>
            <person name="Shore J.S."/>
        </authorList>
    </citation>
    <scope>NUCLEOTIDE SEQUENCE</scope>
    <source>
        <strain evidence="7">F60SS</strain>
        <tissue evidence="7">Leaves</tissue>
    </source>
</reference>
<evidence type="ECO:0000313" key="7">
    <source>
        <dbReference type="EMBL" id="KAJ4829512.1"/>
    </source>
</evidence>
<gene>
    <name evidence="7" type="ORF">Tsubulata_040194</name>
</gene>
<evidence type="ECO:0000256" key="3">
    <source>
        <dbReference type="ARBA" id="ARBA00022771"/>
    </source>
</evidence>
<keyword evidence="4" id="KW-0862">Zinc</keyword>
<dbReference type="PROSITE" id="PS50081">
    <property type="entry name" value="ZF_DAG_PE_2"/>
    <property type="match status" value="1"/>
</dbReference>
<dbReference type="OrthoDB" id="1650216at2759"/>
<dbReference type="Proteomes" id="UP001141552">
    <property type="component" value="Unassembled WGS sequence"/>
</dbReference>
<protein>
    <recommendedName>
        <fullName evidence="6">Phorbol-ester/DAG-type domain-containing protein</fullName>
    </recommendedName>
</protein>
<dbReference type="Pfam" id="PF03107">
    <property type="entry name" value="C1_2"/>
    <property type="match status" value="3"/>
</dbReference>
<comment type="caution">
    <text evidence="7">The sequence shown here is derived from an EMBL/GenBank/DDBJ whole genome shotgun (WGS) entry which is preliminary data.</text>
</comment>
<feature type="compositionally biased region" description="Acidic residues" evidence="5">
    <location>
        <begin position="319"/>
        <end position="366"/>
    </location>
</feature>
<dbReference type="PANTHER" id="PTHR46288:SF27">
    <property type="entry name" value="CYSTEINE_HISTIDINE-RICH C1 DOMAIN FAMILY PROTEIN"/>
    <property type="match status" value="1"/>
</dbReference>
<evidence type="ECO:0000256" key="4">
    <source>
        <dbReference type="ARBA" id="ARBA00022833"/>
    </source>
</evidence>
<reference evidence="7" key="2">
    <citation type="journal article" date="2023" name="Plants (Basel)">
        <title>Annotation of the Turnera subulata (Passifloraceae) Draft Genome Reveals the S-Locus Evolved after the Divergence of Turneroideae from Passifloroideae in a Stepwise Manner.</title>
        <authorList>
            <person name="Henning P.M."/>
            <person name="Roalson E.H."/>
            <person name="Mir W."/>
            <person name="McCubbin A.G."/>
            <person name="Shore J.S."/>
        </authorList>
    </citation>
    <scope>NUCLEOTIDE SEQUENCE</scope>
    <source>
        <strain evidence="7">F60SS</strain>
    </source>
</reference>
<keyword evidence="8" id="KW-1185">Reference proteome</keyword>
<dbReference type="EMBL" id="JAKUCV010005887">
    <property type="protein sequence ID" value="KAJ4829512.1"/>
    <property type="molecule type" value="Genomic_DNA"/>
</dbReference>
<feature type="domain" description="Phorbol-ester/DAG-type" evidence="6">
    <location>
        <begin position="219"/>
        <end position="279"/>
    </location>
</feature>
<evidence type="ECO:0000256" key="2">
    <source>
        <dbReference type="ARBA" id="ARBA00022737"/>
    </source>
</evidence>
<dbReference type="PANTHER" id="PTHR46288">
    <property type="entry name" value="PHORBOL-ESTER/DAG-TYPE DOMAIN-CONTAINING PROTEIN"/>
    <property type="match status" value="1"/>
</dbReference>
<keyword evidence="3" id="KW-0863">Zinc-finger</keyword>
<evidence type="ECO:0000313" key="8">
    <source>
        <dbReference type="Proteomes" id="UP001141552"/>
    </source>
</evidence>
<feature type="region of interest" description="Disordered" evidence="5">
    <location>
        <begin position="302"/>
        <end position="368"/>
    </location>
</feature>
<proteinExistence type="predicted"/>
<accession>A0A9Q0FDT6</accession>
<sequence>MGIKHWSHGHDLKLGHVSEFTELAGGKKGCTDCSRCFETIHGRAFLCKKDDCSFMIDESCFGISKDQELLHPLHPHPLLLTFKLNPLLLRPSICAGCDSLCAGFIFQCEMCDFTLDVHCALSKDQSHRQRNEAHAFQQNNKPTTIQHFLDPHSLRLFYFRGEVICKICLGSIPDPAYGYPECQSGPVTRLAYGCLHCKTCLHISRAEFPKEIQHPYHPQHPFRVSPVTDFEEPNLLSKCKVCRGYLYGKPLYQCLPCRLALHMDCAYKTLFSSPLNHECHNHALYYVIGSDYPEEDIDINVDHQQDKDLGTESSTSTDKEEEDAESDDGQGDDEEDPNEGSDEAEDEEEPDAESYDGEDEHEEESDLPITDDPLCSACNKLCVKSYYQCLECEYFIHLNCIGFPATADHSCHFHPLTLVDSFVEDDSGEYYCHACEQRRKPECPVYHCKECPDDVPFAAHIECVASKEADAPLESGMPVNDEPERYPAFIEFNEEMRKRQCKMQIANNDFNNEHVLTFHERDTTLPPLATCYGCNTSVKGSSYYICDFCGRMFHKFFAKIAQEEFPSIMCRFGPAYDKSTFKCKVCREQCLGSFYRCVECDMNFHHNCLPVPYKVKHHCHIDPLTVTDSMWEDDSGEYICEICTETRNPNHGLYCCKECMVFAHIGCVLEEEDDTLEIVTWNEQSDDTLERESRKELEDEESLVKEFSKSFIEMFAES</sequence>